<gene>
    <name evidence="10" type="primary">flgK</name>
    <name evidence="10" type="ORF">NIT7321_03520</name>
</gene>
<evidence type="ECO:0000256" key="1">
    <source>
        <dbReference type="ARBA" id="ARBA00004117"/>
    </source>
</evidence>
<evidence type="ECO:0000313" key="10">
    <source>
        <dbReference type="EMBL" id="CRL12641.1"/>
    </source>
</evidence>
<evidence type="ECO:0000256" key="2">
    <source>
        <dbReference type="ARBA" id="ARBA00004613"/>
    </source>
</evidence>
<dbReference type="InterPro" id="IPR002371">
    <property type="entry name" value="FlgK"/>
</dbReference>
<dbReference type="AlphaFoldDB" id="A0A0H5DFJ7"/>
<comment type="subcellular location">
    <subcellularLocation>
        <location evidence="1">Bacterial flagellum basal body</location>
    </subcellularLocation>
    <subcellularLocation>
        <location evidence="2">Secreted</location>
    </subcellularLocation>
</comment>
<comment type="similarity">
    <text evidence="3">Belongs to the flagella basal body rod proteins family.</text>
</comment>
<dbReference type="PANTHER" id="PTHR30033:SF1">
    <property type="entry name" value="FLAGELLAR HOOK-ASSOCIATED PROTEIN 1"/>
    <property type="match status" value="1"/>
</dbReference>
<keyword evidence="10" id="KW-0969">Cilium</keyword>
<dbReference type="NCBIfam" id="TIGR02492">
    <property type="entry name" value="flgK_ends"/>
    <property type="match status" value="1"/>
</dbReference>
<dbReference type="SUPFAM" id="SSF64518">
    <property type="entry name" value="Phase 1 flagellin"/>
    <property type="match status" value="1"/>
</dbReference>
<dbReference type="InterPro" id="IPR010930">
    <property type="entry name" value="Flg_bb/hook_C_dom"/>
</dbReference>
<accession>A0A0H5DFJ7</accession>
<sequence length="482" mass="51237">MTITSALNSAMSGLTAAGRQTSVVSENLANVLTPGYSRRSVALTSAGDGFAGVRVNGVQRFNDPGLQASVRTANTELGVSKVQSDFYGRMVELVGKADDPYSVTQRLTDFDSALIEAISRPDSGPRLNDLSIQAEELARSISDAAEGLRNERTAADRAIDVQVETVNQSLEKIQKLNAKIAISQAAGADTVSLLDQRDLLIDQVNEIIPVKVVNRDRGQVALFSDGGAVLLDGQPAELTFDGKADTLPYMTLGNGLLSGLQINGIDVDTGPGGPLRGGSLAANFEVRDVLTVEAQEDLDAVARDLIERFQDPALDTTLGALDPGLFTDQGAFFDPANTVGIANRIELNDKVAMQGQAETWRLRDGLNAAGPGNAGDASLLRAYTDALDTKRLVSSVGLGTANLDASTLSANLLSRFAQSEYSAQQNVAFAQATHTEMQQRQLAQGVDSDAELQNLIVIEKVYQANARMISVVDELMETLLRI</sequence>
<dbReference type="GO" id="GO:0005198">
    <property type="term" value="F:structural molecule activity"/>
    <property type="evidence" value="ECO:0007669"/>
    <property type="project" value="InterPro"/>
</dbReference>
<reference evidence="10 11" key="1">
    <citation type="submission" date="2015-05" db="EMBL/GenBank/DDBJ databases">
        <authorList>
            <person name="Rodrigo-Torres Lidia"/>
            <person name="Arahal R.David."/>
        </authorList>
    </citation>
    <scope>NUCLEOTIDE SEQUENCE [LARGE SCALE GENOMIC DNA]</scope>
    <source>
        <strain evidence="10 11">CECT 7321</strain>
    </source>
</reference>
<feature type="domain" description="Flagellar basal body rod protein N-terminal" evidence="7">
    <location>
        <begin position="7"/>
        <end position="36"/>
    </location>
</feature>
<feature type="domain" description="Flagellar basal-body/hook protein C-terminal" evidence="8">
    <location>
        <begin position="443"/>
        <end position="482"/>
    </location>
</feature>
<dbReference type="PANTHER" id="PTHR30033">
    <property type="entry name" value="FLAGELLAR HOOK-ASSOCIATED PROTEIN 1"/>
    <property type="match status" value="1"/>
</dbReference>
<evidence type="ECO:0000256" key="4">
    <source>
        <dbReference type="ARBA" id="ARBA00016244"/>
    </source>
</evidence>
<keyword evidence="10" id="KW-0282">Flagellum</keyword>
<dbReference type="Pfam" id="PF00460">
    <property type="entry name" value="Flg_bb_rod"/>
    <property type="match status" value="1"/>
</dbReference>
<keyword evidence="6" id="KW-0975">Bacterial flagellum</keyword>
<dbReference type="EMBL" id="CVRL01000045">
    <property type="protein sequence ID" value="CRL12641.1"/>
    <property type="molecule type" value="Genomic_DNA"/>
</dbReference>
<dbReference type="OrthoDB" id="7181295at2"/>
<feature type="domain" description="Flagellar hook-associated protein FlgK helical" evidence="9">
    <location>
        <begin position="101"/>
        <end position="309"/>
    </location>
</feature>
<evidence type="ECO:0000256" key="5">
    <source>
        <dbReference type="ARBA" id="ARBA00022525"/>
    </source>
</evidence>
<protein>
    <recommendedName>
        <fullName evidence="4">Flagellar hook-associated protein 1</fullName>
    </recommendedName>
</protein>
<keyword evidence="10" id="KW-0966">Cell projection</keyword>
<evidence type="ECO:0000313" key="11">
    <source>
        <dbReference type="Proteomes" id="UP000043764"/>
    </source>
</evidence>
<dbReference type="Pfam" id="PF22638">
    <property type="entry name" value="FlgK_D1"/>
    <property type="match status" value="1"/>
</dbReference>
<dbReference type="GO" id="GO:0009424">
    <property type="term" value="C:bacterial-type flagellum hook"/>
    <property type="evidence" value="ECO:0007669"/>
    <property type="project" value="InterPro"/>
</dbReference>
<evidence type="ECO:0000256" key="3">
    <source>
        <dbReference type="ARBA" id="ARBA00009677"/>
    </source>
</evidence>
<dbReference type="RefSeq" id="WP_008559635.1">
    <property type="nucleotide sequence ID" value="NZ_BSKQ01000001.1"/>
</dbReference>
<dbReference type="GeneID" id="78398776"/>
<organism evidence="10 11">
    <name type="scientific">Phaeobacter italicus</name>
    <dbReference type="NCBI Taxonomy" id="481446"/>
    <lineage>
        <taxon>Bacteria</taxon>
        <taxon>Pseudomonadati</taxon>
        <taxon>Pseudomonadota</taxon>
        <taxon>Alphaproteobacteria</taxon>
        <taxon>Rhodobacterales</taxon>
        <taxon>Roseobacteraceae</taxon>
        <taxon>Phaeobacter</taxon>
    </lineage>
</organism>
<proteinExistence type="inferred from homology"/>
<keyword evidence="11" id="KW-1185">Reference proteome</keyword>
<evidence type="ECO:0000259" key="7">
    <source>
        <dbReference type="Pfam" id="PF00460"/>
    </source>
</evidence>
<dbReference type="Pfam" id="PF06429">
    <property type="entry name" value="Flg_bbr_C"/>
    <property type="match status" value="1"/>
</dbReference>
<dbReference type="InterPro" id="IPR001444">
    <property type="entry name" value="Flag_bb_rod_N"/>
</dbReference>
<evidence type="ECO:0000259" key="8">
    <source>
        <dbReference type="Pfam" id="PF06429"/>
    </source>
</evidence>
<dbReference type="GO" id="GO:0044780">
    <property type="term" value="P:bacterial-type flagellum assembly"/>
    <property type="evidence" value="ECO:0007669"/>
    <property type="project" value="InterPro"/>
</dbReference>
<evidence type="ECO:0000256" key="6">
    <source>
        <dbReference type="ARBA" id="ARBA00023143"/>
    </source>
</evidence>
<keyword evidence="5" id="KW-0964">Secreted</keyword>
<dbReference type="Proteomes" id="UP000043764">
    <property type="component" value="Unassembled WGS sequence"/>
</dbReference>
<evidence type="ECO:0000259" key="9">
    <source>
        <dbReference type="Pfam" id="PF22638"/>
    </source>
</evidence>
<dbReference type="GO" id="GO:0005576">
    <property type="term" value="C:extracellular region"/>
    <property type="evidence" value="ECO:0007669"/>
    <property type="project" value="UniProtKB-SubCell"/>
</dbReference>
<dbReference type="GO" id="GO:0009425">
    <property type="term" value="C:bacterial-type flagellum basal body"/>
    <property type="evidence" value="ECO:0007669"/>
    <property type="project" value="UniProtKB-SubCell"/>
</dbReference>
<name>A0A0H5DFJ7_9RHOB</name>
<dbReference type="STRING" id="481446.NIT7645_02843"/>
<dbReference type="InterPro" id="IPR053927">
    <property type="entry name" value="FlgK_helical"/>
</dbReference>